<accession>A0A2M3ZXP1</accession>
<name>A0A2M3ZXP1_9DIPT</name>
<dbReference type="AlphaFoldDB" id="A0A2M3ZXP1"/>
<sequence length="71" mass="8115">MCARVPGCAVMWLAFSGRCFDIPRHREKPLTCRRRPAFAVLFLAEVNSFRVSPDVFPGLLDLCNRLRYVDG</sequence>
<proteinExistence type="predicted"/>
<evidence type="ECO:0000313" key="1">
    <source>
        <dbReference type="EMBL" id="MBW33279.1"/>
    </source>
</evidence>
<reference evidence="1" key="1">
    <citation type="submission" date="2018-01" db="EMBL/GenBank/DDBJ databases">
        <title>An insight into the sialome of Amazonian anophelines.</title>
        <authorList>
            <person name="Ribeiro J.M."/>
            <person name="Scarpassa V."/>
            <person name="Calvo E."/>
        </authorList>
    </citation>
    <scope>NUCLEOTIDE SEQUENCE</scope>
    <source>
        <tissue evidence="1">Salivary glands</tissue>
    </source>
</reference>
<protein>
    <submittedName>
        <fullName evidence="1">Putative secreted peptide</fullName>
    </submittedName>
</protein>
<organism evidence="1">
    <name type="scientific">Anopheles braziliensis</name>
    <dbReference type="NCBI Taxonomy" id="58242"/>
    <lineage>
        <taxon>Eukaryota</taxon>
        <taxon>Metazoa</taxon>
        <taxon>Ecdysozoa</taxon>
        <taxon>Arthropoda</taxon>
        <taxon>Hexapoda</taxon>
        <taxon>Insecta</taxon>
        <taxon>Pterygota</taxon>
        <taxon>Neoptera</taxon>
        <taxon>Endopterygota</taxon>
        <taxon>Diptera</taxon>
        <taxon>Nematocera</taxon>
        <taxon>Culicoidea</taxon>
        <taxon>Culicidae</taxon>
        <taxon>Anophelinae</taxon>
        <taxon>Anopheles</taxon>
    </lineage>
</organism>
<dbReference type="EMBL" id="GGFM01012528">
    <property type="protein sequence ID" value="MBW33279.1"/>
    <property type="molecule type" value="Transcribed_RNA"/>
</dbReference>